<gene>
    <name evidence="1" type="ORF">Tci_042562</name>
</gene>
<proteinExistence type="predicted"/>
<comment type="caution">
    <text evidence="1">The sequence shown here is derived from an EMBL/GenBank/DDBJ whole genome shotgun (WGS) entry which is preliminary data.</text>
</comment>
<evidence type="ECO:0000313" key="1">
    <source>
        <dbReference type="EMBL" id="GEU70584.1"/>
    </source>
</evidence>
<protein>
    <submittedName>
        <fullName evidence="1">Uncharacterized protein</fullName>
    </submittedName>
</protein>
<dbReference type="EMBL" id="BKCJ010006141">
    <property type="protein sequence ID" value="GEU70584.1"/>
    <property type="molecule type" value="Genomic_DNA"/>
</dbReference>
<organism evidence="1">
    <name type="scientific">Tanacetum cinerariifolium</name>
    <name type="common">Dalmatian daisy</name>
    <name type="synonym">Chrysanthemum cinerariifolium</name>
    <dbReference type="NCBI Taxonomy" id="118510"/>
    <lineage>
        <taxon>Eukaryota</taxon>
        <taxon>Viridiplantae</taxon>
        <taxon>Streptophyta</taxon>
        <taxon>Embryophyta</taxon>
        <taxon>Tracheophyta</taxon>
        <taxon>Spermatophyta</taxon>
        <taxon>Magnoliopsida</taxon>
        <taxon>eudicotyledons</taxon>
        <taxon>Gunneridae</taxon>
        <taxon>Pentapetalae</taxon>
        <taxon>asterids</taxon>
        <taxon>campanulids</taxon>
        <taxon>Asterales</taxon>
        <taxon>Asteraceae</taxon>
        <taxon>Asteroideae</taxon>
        <taxon>Anthemideae</taxon>
        <taxon>Anthemidinae</taxon>
        <taxon>Tanacetum</taxon>
    </lineage>
</organism>
<sequence>MYKEYLAEFWYSTKTLENSKVSFSVPTDGIYGEVCVNTLRNAIGAHYLPHSREYIAPPCINILSHGLKQSSMEKPFLSKGLSKRVSFLLGGASFIIHSESASRNDASAASIAKANLEKSAPSTDLHVLAYKTQSIIEGLEILLTQPTTGKRASSIARQILSAHDFSSSLPTELKDLPFKFNELTEEVKGLKKQVHESKIDLPGNLKEIPAKLKDFTKTITSLTSQVTKLKTLPWELPAEFLSLPVQDASDTFDTQGATLAIPSFVID</sequence>
<name>A0A6L2MDM4_TANCI</name>
<accession>A0A6L2MDM4</accession>
<reference evidence="1" key="1">
    <citation type="journal article" date="2019" name="Sci. Rep.">
        <title>Draft genome of Tanacetum cinerariifolium, the natural source of mosquito coil.</title>
        <authorList>
            <person name="Yamashiro T."/>
            <person name="Shiraishi A."/>
            <person name="Satake H."/>
            <person name="Nakayama K."/>
        </authorList>
    </citation>
    <scope>NUCLEOTIDE SEQUENCE</scope>
</reference>
<dbReference type="AlphaFoldDB" id="A0A6L2MDM4"/>